<dbReference type="InterPro" id="IPR015422">
    <property type="entry name" value="PyrdxlP-dep_Trfase_small"/>
</dbReference>
<dbReference type="PANTHER" id="PTHR43092">
    <property type="entry name" value="L-CYSTEINE DESULFHYDRASE"/>
    <property type="match status" value="1"/>
</dbReference>
<protein>
    <submittedName>
        <fullName evidence="3">Selenocysteine lyase</fullName>
    </submittedName>
</protein>
<organism evidence="3 4">
    <name type="scientific">Metschnikowia aff. pulcherrima</name>
    <dbReference type="NCBI Taxonomy" id="2163413"/>
    <lineage>
        <taxon>Eukaryota</taxon>
        <taxon>Fungi</taxon>
        <taxon>Dikarya</taxon>
        <taxon>Ascomycota</taxon>
        <taxon>Saccharomycotina</taxon>
        <taxon>Pichiomycetes</taxon>
        <taxon>Metschnikowiaceae</taxon>
        <taxon>Metschnikowia</taxon>
    </lineage>
</organism>
<evidence type="ECO:0000313" key="3">
    <source>
        <dbReference type="EMBL" id="QBM87789.1"/>
    </source>
</evidence>
<proteinExistence type="predicted"/>
<dbReference type="EMBL" id="CP034457">
    <property type="protein sequence ID" value="QBM87789.1"/>
    <property type="molecule type" value="Genomic_DNA"/>
</dbReference>
<reference evidence="4" key="1">
    <citation type="submission" date="2019-03" db="EMBL/GenBank/DDBJ databases">
        <title>Snf2 controls pulcherriminic acid biosynthesis and connects pigmentation and antifungal activity of the yeast Metschnikowia pulcherrima.</title>
        <authorList>
            <person name="Gore-Lloyd D."/>
            <person name="Sumann I."/>
            <person name="Brachmann A.O."/>
            <person name="Schneeberger K."/>
            <person name="Ortiz-Merino R.A."/>
            <person name="Moreno-Beltran M."/>
            <person name="Schlaefli M."/>
            <person name="Kirner P."/>
            <person name="Santos Kron A."/>
            <person name="Wolfe K.H."/>
            <person name="Piel J."/>
            <person name="Ahrens C.H."/>
            <person name="Henk D."/>
            <person name="Freimoser F.M."/>
        </authorList>
    </citation>
    <scope>NUCLEOTIDE SEQUENCE [LARGE SCALE GENOMIC DNA]</scope>
    <source>
        <strain evidence="4">APC 1.2</strain>
    </source>
</reference>
<sequence length="423" mass="47125">MTNFGHAFKKEHFPASDNAFVPVNHGSYGLPPQCVIDKYIEAFYGDIASPDKFIRENQPKQYLEGLKLVAGVLNCSYKDLALVANATLGVNTVLRSFPFKEGDKIAYPSTTYGLCANTVKFLAKQLGIVPVVVPLDYPMLDEAVMAQFAAVFRENDIKLALFDTVVSMPGVKMPFKEISQLCKENGVLSLVDGAHLIGLIPIDLGTPEFQPDFYVSNLHKWLSLPRGCAVLYVAKQHHRQVQTMPISHSYIDSDADISEKELENLLVLKFTFIGSETFAALACIPTALEFRAEKCGGEAKIREYCEKLAREAGDLAVKTWPGAKVMENDEGTLVTAMVTVQVPISHYSQTFDATSKEDMKRLLDFVLAHMLDVYKTFVPFAAHNEKLVVRFSAQVYNEISDYEYAIDAVQKTLRTFFARESSL</sequence>
<dbReference type="Gene3D" id="3.90.1150.10">
    <property type="entry name" value="Aspartate Aminotransferase, domain 1"/>
    <property type="match status" value="1"/>
</dbReference>
<evidence type="ECO:0000313" key="4">
    <source>
        <dbReference type="Proteomes" id="UP000292447"/>
    </source>
</evidence>
<dbReference type="Pfam" id="PF00266">
    <property type="entry name" value="Aminotran_5"/>
    <property type="match status" value="1"/>
</dbReference>
<dbReference type="InterPro" id="IPR000192">
    <property type="entry name" value="Aminotrans_V_dom"/>
</dbReference>
<dbReference type="InterPro" id="IPR015424">
    <property type="entry name" value="PyrdxlP-dep_Trfase"/>
</dbReference>
<dbReference type="AlphaFoldDB" id="A0A4P6XLV2"/>
<dbReference type="InterPro" id="IPR015421">
    <property type="entry name" value="PyrdxlP-dep_Trfase_major"/>
</dbReference>
<dbReference type="STRING" id="2163413.A0A4P6XLV2"/>
<keyword evidence="4" id="KW-1185">Reference proteome</keyword>
<evidence type="ECO:0000259" key="2">
    <source>
        <dbReference type="Pfam" id="PF00266"/>
    </source>
</evidence>
<keyword evidence="1" id="KW-0663">Pyridoxal phosphate</keyword>
<dbReference type="GO" id="GO:0016829">
    <property type="term" value="F:lyase activity"/>
    <property type="evidence" value="ECO:0007669"/>
    <property type="project" value="UniProtKB-KW"/>
</dbReference>
<keyword evidence="3" id="KW-0456">Lyase</keyword>
<dbReference type="Proteomes" id="UP000292447">
    <property type="component" value="Chromosome II"/>
</dbReference>
<accession>A0A4P6XLV2</accession>
<evidence type="ECO:0000256" key="1">
    <source>
        <dbReference type="ARBA" id="ARBA00022898"/>
    </source>
</evidence>
<dbReference type="Gene3D" id="3.40.640.10">
    <property type="entry name" value="Type I PLP-dependent aspartate aminotransferase-like (Major domain)"/>
    <property type="match status" value="1"/>
</dbReference>
<feature type="domain" description="Aminotransferase class V" evidence="2">
    <location>
        <begin position="32"/>
        <end position="345"/>
    </location>
</feature>
<dbReference type="SUPFAM" id="SSF53383">
    <property type="entry name" value="PLP-dependent transferases"/>
    <property type="match status" value="1"/>
</dbReference>
<gene>
    <name evidence="3" type="primary">MPUL0B10010</name>
    <name evidence="3" type="ORF">METSCH_B10010</name>
</gene>
<name>A0A4P6XLV2_9ASCO</name>
<dbReference type="PANTHER" id="PTHR43092:SF2">
    <property type="entry name" value="HERCYNYLCYSTEINE SULFOXIDE LYASE"/>
    <property type="match status" value="1"/>
</dbReference>